<dbReference type="EMBL" id="KZ293666">
    <property type="protein sequence ID" value="PBK90123.1"/>
    <property type="molecule type" value="Genomic_DNA"/>
</dbReference>
<dbReference type="AlphaFoldDB" id="A0A2H3DPE2"/>
<protein>
    <submittedName>
        <fullName evidence="1">Uncharacterized protein</fullName>
    </submittedName>
</protein>
<name>A0A2H3DPE2_ARMGA</name>
<dbReference type="InParanoid" id="A0A2H3DPE2"/>
<gene>
    <name evidence="1" type="ORF">ARMGADRAFT_1032705</name>
</gene>
<evidence type="ECO:0000313" key="2">
    <source>
        <dbReference type="Proteomes" id="UP000217790"/>
    </source>
</evidence>
<organism evidence="1 2">
    <name type="scientific">Armillaria gallica</name>
    <name type="common">Bulbous honey fungus</name>
    <name type="synonym">Armillaria bulbosa</name>
    <dbReference type="NCBI Taxonomy" id="47427"/>
    <lineage>
        <taxon>Eukaryota</taxon>
        <taxon>Fungi</taxon>
        <taxon>Dikarya</taxon>
        <taxon>Basidiomycota</taxon>
        <taxon>Agaricomycotina</taxon>
        <taxon>Agaricomycetes</taxon>
        <taxon>Agaricomycetidae</taxon>
        <taxon>Agaricales</taxon>
        <taxon>Marasmiineae</taxon>
        <taxon>Physalacriaceae</taxon>
        <taxon>Armillaria</taxon>
    </lineage>
</organism>
<keyword evidence="2" id="KW-1185">Reference proteome</keyword>
<evidence type="ECO:0000313" key="1">
    <source>
        <dbReference type="EMBL" id="PBK90123.1"/>
    </source>
</evidence>
<sequence>MLVRTGIQVAYSSGDEGKIEECSGSKAGMWHCCLFRMDGCGLKIILKAVGYLMDNIAKGLEAGFSIGTCWPGCLGKRAVHVEVTMIPIHRLSGTLGTHQFGGTSSRAKLKKTPTTIVRLHILAEMEPGDFGHVLAFLVVKNSLMDIMKRVGILGDMYGEGELEGSEMIDEWLDMGMFEFPVSCRWIVRVKVGRIVIHGIGKTADGLVCKGVWGADEPDTDSISGYGSRAGAEMDWSPVPPGGGWKKKVDAVGTGVAIGALARTGGGGEK</sequence>
<reference evidence="2" key="1">
    <citation type="journal article" date="2017" name="Nat. Ecol. Evol.">
        <title>Genome expansion and lineage-specific genetic innovations in the forest pathogenic fungi Armillaria.</title>
        <authorList>
            <person name="Sipos G."/>
            <person name="Prasanna A.N."/>
            <person name="Walter M.C."/>
            <person name="O'Connor E."/>
            <person name="Balint B."/>
            <person name="Krizsan K."/>
            <person name="Kiss B."/>
            <person name="Hess J."/>
            <person name="Varga T."/>
            <person name="Slot J."/>
            <person name="Riley R."/>
            <person name="Boka B."/>
            <person name="Rigling D."/>
            <person name="Barry K."/>
            <person name="Lee J."/>
            <person name="Mihaltcheva S."/>
            <person name="LaButti K."/>
            <person name="Lipzen A."/>
            <person name="Waldron R."/>
            <person name="Moloney N.M."/>
            <person name="Sperisen C."/>
            <person name="Kredics L."/>
            <person name="Vagvoelgyi C."/>
            <person name="Patrignani A."/>
            <person name="Fitzpatrick D."/>
            <person name="Nagy I."/>
            <person name="Doyle S."/>
            <person name="Anderson J.B."/>
            <person name="Grigoriev I.V."/>
            <person name="Gueldener U."/>
            <person name="Muensterkoetter M."/>
            <person name="Nagy L.G."/>
        </authorList>
    </citation>
    <scope>NUCLEOTIDE SEQUENCE [LARGE SCALE GENOMIC DNA]</scope>
    <source>
        <strain evidence="2">Ar21-2</strain>
    </source>
</reference>
<dbReference type="Proteomes" id="UP000217790">
    <property type="component" value="Unassembled WGS sequence"/>
</dbReference>
<proteinExistence type="predicted"/>
<accession>A0A2H3DPE2</accession>